<organism evidence="6 7">
    <name type="scientific">Macrosiphum euphorbiae</name>
    <name type="common">potato aphid</name>
    <dbReference type="NCBI Taxonomy" id="13131"/>
    <lineage>
        <taxon>Eukaryota</taxon>
        <taxon>Metazoa</taxon>
        <taxon>Ecdysozoa</taxon>
        <taxon>Arthropoda</taxon>
        <taxon>Hexapoda</taxon>
        <taxon>Insecta</taxon>
        <taxon>Pterygota</taxon>
        <taxon>Neoptera</taxon>
        <taxon>Paraneoptera</taxon>
        <taxon>Hemiptera</taxon>
        <taxon>Sternorrhyncha</taxon>
        <taxon>Aphidomorpha</taxon>
        <taxon>Aphidoidea</taxon>
        <taxon>Aphididae</taxon>
        <taxon>Macrosiphini</taxon>
        <taxon>Macrosiphum</taxon>
    </lineage>
</organism>
<dbReference type="AlphaFoldDB" id="A0AAV0WJU8"/>
<feature type="domain" description="FLYWCH-type" evidence="4">
    <location>
        <begin position="6"/>
        <end position="65"/>
    </location>
</feature>
<dbReference type="Proteomes" id="UP001160148">
    <property type="component" value="Unassembled WGS sequence"/>
</dbReference>
<evidence type="ECO:0000256" key="3">
    <source>
        <dbReference type="ARBA" id="ARBA00022833"/>
    </source>
</evidence>
<keyword evidence="1" id="KW-0479">Metal-binding</keyword>
<accession>A0AAV0WJU8</accession>
<dbReference type="EMBL" id="CARXXK010000002">
    <property type="protein sequence ID" value="CAI6356118.1"/>
    <property type="molecule type" value="Genomic_DNA"/>
</dbReference>
<name>A0AAV0WJU8_9HEMI</name>
<evidence type="ECO:0000256" key="2">
    <source>
        <dbReference type="ARBA" id="ARBA00022771"/>
    </source>
</evidence>
<evidence type="ECO:0000313" key="6">
    <source>
        <dbReference type="EMBL" id="CAI6356118.1"/>
    </source>
</evidence>
<keyword evidence="7" id="KW-1185">Reference proteome</keyword>
<dbReference type="InterPro" id="IPR007588">
    <property type="entry name" value="Znf_FLYWCH"/>
</dbReference>
<protein>
    <recommendedName>
        <fullName evidence="4">FLYWCH-type domain-containing protein</fullName>
    </recommendedName>
</protein>
<dbReference type="Gene3D" id="2.20.25.240">
    <property type="match status" value="1"/>
</dbReference>
<keyword evidence="3" id="KW-0862">Zinc</keyword>
<evidence type="ECO:0000256" key="1">
    <source>
        <dbReference type="ARBA" id="ARBA00022723"/>
    </source>
</evidence>
<proteinExistence type="predicted"/>
<comment type="caution">
    <text evidence="6">The sequence shown here is derived from an EMBL/GenBank/DDBJ whole genome shotgun (WGS) entry which is preliminary data.</text>
</comment>
<sequence length="107" mass="12812">MFKLFTNNRGNSSIHFDNYNFRYFRTNKSSGDIVWRCVQKTCNVTIITNNEKTVLIRSNIKDHQHDEDNDEQKKELQKIRTAIKRKAIENVYEKPIKIIRKELSSTY</sequence>
<evidence type="ECO:0000259" key="4">
    <source>
        <dbReference type="Pfam" id="PF04500"/>
    </source>
</evidence>
<keyword evidence="2" id="KW-0863">Zinc-finger</keyword>
<dbReference type="Pfam" id="PF04500">
    <property type="entry name" value="FLYWCH"/>
    <property type="match status" value="1"/>
</dbReference>
<gene>
    <name evidence="6" type="ORF">MEUPH1_LOCUS11886</name>
    <name evidence="5" type="ORF">MEUPH1_LOCUS1879</name>
</gene>
<dbReference type="GO" id="GO:0008270">
    <property type="term" value="F:zinc ion binding"/>
    <property type="evidence" value="ECO:0007669"/>
    <property type="project" value="UniProtKB-KW"/>
</dbReference>
<dbReference type="EMBL" id="CARXXK010000001">
    <property type="protein sequence ID" value="CAI6344792.1"/>
    <property type="molecule type" value="Genomic_DNA"/>
</dbReference>
<evidence type="ECO:0000313" key="5">
    <source>
        <dbReference type="EMBL" id="CAI6344792.1"/>
    </source>
</evidence>
<evidence type="ECO:0000313" key="7">
    <source>
        <dbReference type="Proteomes" id="UP001160148"/>
    </source>
</evidence>
<reference evidence="6 7" key="1">
    <citation type="submission" date="2023-01" db="EMBL/GenBank/DDBJ databases">
        <authorList>
            <person name="Whitehead M."/>
        </authorList>
    </citation>
    <scope>NUCLEOTIDE SEQUENCE [LARGE SCALE GENOMIC DNA]</scope>
</reference>